<name>A0A653CYU5_CALMS</name>
<accession>A0A653CYU5</accession>
<evidence type="ECO:0000313" key="1">
    <source>
        <dbReference type="EMBL" id="VEN53017.1"/>
    </source>
</evidence>
<dbReference type="EMBL" id="CAACVG010009362">
    <property type="protein sequence ID" value="VEN53017.1"/>
    <property type="molecule type" value="Genomic_DNA"/>
</dbReference>
<dbReference type="AlphaFoldDB" id="A0A653CYU5"/>
<organism evidence="1 2">
    <name type="scientific">Callosobruchus maculatus</name>
    <name type="common">Southern cowpea weevil</name>
    <name type="synonym">Pulse bruchid</name>
    <dbReference type="NCBI Taxonomy" id="64391"/>
    <lineage>
        <taxon>Eukaryota</taxon>
        <taxon>Metazoa</taxon>
        <taxon>Ecdysozoa</taxon>
        <taxon>Arthropoda</taxon>
        <taxon>Hexapoda</taxon>
        <taxon>Insecta</taxon>
        <taxon>Pterygota</taxon>
        <taxon>Neoptera</taxon>
        <taxon>Endopterygota</taxon>
        <taxon>Coleoptera</taxon>
        <taxon>Polyphaga</taxon>
        <taxon>Cucujiformia</taxon>
        <taxon>Chrysomeloidea</taxon>
        <taxon>Chrysomelidae</taxon>
        <taxon>Bruchinae</taxon>
        <taxon>Bruchini</taxon>
        <taxon>Callosobruchus</taxon>
    </lineage>
</organism>
<protein>
    <submittedName>
        <fullName evidence="1">Uncharacterized protein</fullName>
    </submittedName>
</protein>
<proteinExistence type="predicted"/>
<gene>
    <name evidence="1" type="ORF">CALMAC_LOCUS12963</name>
</gene>
<reference evidence="1 2" key="1">
    <citation type="submission" date="2019-01" db="EMBL/GenBank/DDBJ databases">
        <authorList>
            <person name="Sayadi A."/>
        </authorList>
    </citation>
    <scope>NUCLEOTIDE SEQUENCE [LARGE SCALE GENOMIC DNA]</scope>
</reference>
<evidence type="ECO:0000313" key="2">
    <source>
        <dbReference type="Proteomes" id="UP000410492"/>
    </source>
</evidence>
<keyword evidence="2" id="KW-1185">Reference proteome</keyword>
<dbReference type="Proteomes" id="UP000410492">
    <property type="component" value="Unassembled WGS sequence"/>
</dbReference>
<sequence length="47" mass="5239">MFCGTPRPTSGSSSCSWCSSAFFSPHTTHTHYHHCSAVQLTRRPISR</sequence>